<sequence length="118" mass="13524">MTHHLIKRPEQRYQCSRCRAAFLTREGGRASRFECPGVPLAHGIEGRREHVIYPTWSKDRSCASWGCPDPDPAHQWHGPDPFCDELSCGRCMHECDCDVCEGRVWAPGLFRLLDSREV</sequence>
<gene>
    <name evidence="1" type="ORF">SNA_25290</name>
</gene>
<proteinExistence type="predicted"/>
<comment type="caution">
    <text evidence="1">The sequence shown here is derived from an EMBL/GenBank/DDBJ whole genome shotgun (WGS) entry which is preliminary data.</text>
</comment>
<name>A0A0D7CHH5_9ACTN</name>
<evidence type="ECO:0000313" key="1">
    <source>
        <dbReference type="EMBL" id="KIZ15663.1"/>
    </source>
</evidence>
<keyword evidence="2" id="KW-1185">Reference proteome</keyword>
<accession>A0A0D7CHH5</accession>
<dbReference type="EMBL" id="JRKI01000032">
    <property type="protein sequence ID" value="KIZ15663.1"/>
    <property type="molecule type" value="Genomic_DNA"/>
</dbReference>
<evidence type="ECO:0000313" key="2">
    <source>
        <dbReference type="Proteomes" id="UP000032458"/>
    </source>
</evidence>
<dbReference type="PATRIC" id="fig|1240678.4.peg.5378"/>
<reference evidence="1 2" key="1">
    <citation type="submission" date="2014-09" db="EMBL/GenBank/DDBJ databases">
        <title>Draft genome sequence of Streptomyces natalensis ATCC 27448, producer of the antifungal pimaricin.</title>
        <authorList>
            <person name="Mendes M.V."/>
            <person name="Beites T."/>
            <person name="Pires S."/>
            <person name="Santos C.L."/>
            <person name="Moradas-Ferreira P."/>
        </authorList>
    </citation>
    <scope>NUCLEOTIDE SEQUENCE [LARGE SCALE GENOMIC DNA]</scope>
    <source>
        <strain evidence="1 2">ATCC 27448</strain>
    </source>
</reference>
<protein>
    <submittedName>
        <fullName evidence="1">Uncharacterized protein</fullName>
    </submittedName>
</protein>
<dbReference type="Proteomes" id="UP000032458">
    <property type="component" value="Unassembled WGS sequence"/>
</dbReference>
<organism evidence="1 2">
    <name type="scientific">Streptomyces natalensis ATCC 27448</name>
    <dbReference type="NCBI Taxonomy" id="1240678"/>
    <lineage>
        <taxon>Bacteria</taxon>
        <taxon>Bacillati</taxon>
        <taxon>Actinomycetota</taxon>
        <taxon>Actinomycetes</taxon>
        <taxon>Kitasatosporales</taxon>
        <taxon>Streptomycetaceae</taxon>
        <taxon>Streptomyces</taxon>
    </lineage>
</organism>
<dbReference type="AlphaFoldDB" id="A0A0D7CHH5"/>